<dbReference type="KEGG" id="gtt:GUITHDRAFT_161543"/>
<dbReference type="GeneID" id="17308162"/>
<keyword evidence="3" id="KW-1185">Reference proteome</keyword>
<accession>L1JTV1</accession>
<dbReference type="EnsemblProtists" id="EKX51508">
    <property type="protein sequence ID" value="EKX51508"/>
    <property type="gene ID" value="GUITHDRAFT_161543"/>
</dbReference>
<dbReference type="Proteomes" id="UP000011087">
    <property type="component" value="Unassembled WGS sequence"/>
</dbReference>
<dbReference type="HOGENOM" id="CLU_1237042_0_0_1"/>
<protein>
    <submittedName>
        <fullName evidence="1 2">Uncharacterized protein</fullName>
    </submittedName>
</protein>
<evidence type="ECO:0000313" key="1">
    <source>
        <dbReference type="EMBL" id="EKX51508.1"/>
    </source>
</evidence>
<dbReference type="PaxDb" id="55529-EKX51508"/>
<proteinExistence type="predicted"/>
<reference evidence="2" key="3">
    <citation type="submission" date="2016-03" db="UniProtKB">
        <authorList>
            <consortium name="EnsemblProtists"/>
        </authorList>
    </citation>
    <scope>IDENTIFICATION</scope>
</reference>
<gene>
    <name evidence="1" type="ORF">GUITHDRAFT_161543</name>
</gene>
<dbReference type="RefSeq" id="XP_005838488.1">
    <property type="nucleotide sequence ID" value="XM_005838431.1"/>
</dbReference>
<reference evidence="1 3" key="1">
    <citation type="journal article" date="2012" name="Nature">
        <title>Algal genomes reveal evolutionary mosaicism and the fate of nucleomorphs.</title>
        <authorList>
            <consortium name="DOE Joint Genome Institute"/>
            <person name="Curtis B.A."/>
            <person name="Tanifuji G."/>
            <person name="Burki F."/>
            <person name="Gruber A."/>
            <person name="Irimia M."/>
            <person name="Maruyama S."/>
            <person name="Arias M.C."/>
            <person name="Ball S.G."/>
            <person name="Gile G.H."/>
            <person name="Hirakawa Y."/>
            <person name="Hopkins J.F."/>
            <person name="Kuo A."/>
            <person name="Rensing S.A."/>
            <person name="Schmutz J."/>
            <person name="Symeonidi A."/>
            <person name="Elias M."/>
            <person name="Eveleigh R.J."/>
            <person name="Herman E.K."/>
            <person name="Klute M.J."/>
            <person name="Nakayama T."/>
            <person name="Obornik M."/>
            <person name="Reyes-Prieto A."/>
            <person name="Armbrust E.V."/>
            <person name="Aves S.J."/>
            <person name="Beiko R.G."/>
            <person name="Coutinho P."/>
            <person name="Dacks J.B."/>
            <person name="Durnford D.G."/>
            <person name="Fast N.M."/>
            <person name="Green B.R."/>
            <person name="Grisdale C.J."/>
            <person name="Hempel F."/>
            <person name="Henrissat B."/>
            <person name="Hoppner M.P."/>
            <person name="Ishida K."/>
            <person name="Kim E."/>
            <person name="Koreny L."/>
            <person name="Kroth P.G."/>
            <person name="Liu Y."/>
            <person name="Malik S.B."/>
            <person name="Maier U.G."/>
            <person name="McRose D."/>
            <person name="Mock T."/>
            <person name="Neilson J.A."/>
            <person name="Onodera N.T."/>
            <person name="Poole A.M."/>
            <person name="Pritham E.J."/>
            <person name="Richards T.A."/>
            <person name="Rocap G."/>
            <person name="Roy S.W."/>
            <person name="Sarai C."/>
            <person name="Schaack S."/>
            <person name="Shirato S."/>
            <person name="Slamovits C.H."/>
            <person name="Spencer D.F."/>
            <person name="Suzuki S."/>
            <person name="Worden A.Z."/>
            <person name="Zauner S."/>
            <person name="Barry K."/>
            <person name="Bell C."/>
            <person name="Bharti A.K."/>
            <person name="Crow J.A."/>
            <person name="Grimwood J."/>
            <person name="Kramer R."/>
            <person name="Lindquist E."/>
            <person name="Lucas S."/>
            <person name="Salamov A."/>
            <person name="McFadden G.I."/>
            <person name="Lane C.E."/>
            <person name="Keeling P.J."/>
            <person name="Gray M.W."/>
            <person name="Grigoriev I.V."/>
            <person name="Archibald J.M."/>
        </authorList>
    </citation>
    <scope>NUCLEOTIDE SEQUENCE</scope>
    <source>
        <strain evidence="1 3">CCMP2712</strain>
    </source>
</reference>
<evidence type="ECO:0000313" key="3">
    <source>
        <dbReference type="Proteomes" id="UP000011087"/>
    </source>
</evidence>
<name>L1JTV1_GUITC</name>
<sequence length="224" mass="25835">MGLCCKKKHITQEDSTLMVSSLRHEIQLLGSELNRMRGMWKDTTQKLEKECRERKIIEEFLMEIKTVQPPRSCHDHLSSDEVEQELTEMDGCTYGVHGRKRDSQKPELSSFVMKNSNDTTPGGWSAWVHLSYLLQAAARLNYRILLERDQLIGKILYTFKRQQNGRSNPSKRGTNGLAHAKSYDLKGGHRLEERGLIAMEEPFTEKQFSKVKLMLEKFVSSGMD</sequence>
<evidence type="ECO:0000313" key="2">
    <source>
        <dbReference type="EnsemblProtists" id="EKX51508"/>
    </source>
</evidence>
<dbReference type="EMBL" id="JH992975">
    <property type="protein sequence ID" value="EKX51508.1"/>
    <property type="molecule type" value="Genomic_DNA"/>
</dbReference>
<dbReference type="AlphaFoldDB" id="L1JTV1"/>
<reference evidence="3" key="2">
    <citation type="submission" date="2012-11" db="EMBL/GenBank/DDBJ databases">
        <authorList>
            <person name="Kuo A."/>
            <person name="Curtis B.A."/>
            <person name="Tanifuji G."/>
            <person name="Burki F."/>
            <person name="Gruber A."/>
            <person name="Irimia M."/>
            <person name="Maruyama S."/>
            <person name="Arias M.C."/>
            <person name="Ball S.G."/>
            <person name="Gile G.H."/>
            <person name="Hirakawa Y."/>
            <person name="Hopkins J.F."/>
            <person name="Rensing S.A."/>
            <person name="Schmutz J."/>
            <person name="Symeonidi A."/>
            <person name="Elias M."/>
            <person name="Eveleigh R.J."/>
            <person name="Herman E.K."/>
            <person name="Klute M.J."/>
            <person name="Nakayama T."/>
            <person name="Obornik M."/>
            <person name="Reyes-Prieto A."/>
            <person name="Armbrust E.V."/>
            <person name="Aves S.J."/>
            <person name="Beiko R.G."/>
            <person name="Coutinho P."/>
            <person name="Dacks J.B."/>
            <person name="Durnford D.G."/>
            <person name="Fast N.M."/>
            <person name="Green B.R."/>
            <person name="Grisdale C."/>
            <person name="Hempe F."/>
            <person name="Henrissat B."/>
            <person name="Hoppner M.P."/>
            <person name="Ishida K.-I."/>
            <person name="Kim E."/>
            <person name="Koreny L."/>
            <person name="Kroth P.G."/>
            <person name="Liu Y."/>
            <person name="Malik S.-B."/>
            <person name="Maier U.G."/>
            <person name="McRose D."/>
            <person name="Mock T."/>
            <person name="Neilson J.A."/>
            <person name="Onodera N.T."/>
            <person name="Poole A.M."/>
            <person name="Pritham E.J."/>
            <person name="Richards T.A."/>
            <person name="Rocap G."/>
            <person name="Roy S.W."/>
            <person name="Sarai C."/>
            <person name="Schaack S."/>
            <person name="Shirato S."/>
            <person name="Slamovits C.H."/>
            <person name="Spencer D.F."/>
            <person name="Suzuki S."/>
            <person name="Worden A.Z."/>
            <person name="Zauner S."/>
            <person name="Barry K."/>
            <person name="Bell C."/>
            <person name="Bharti A.K."/>
            <person name="Crow J.A."/>
            <person name="Grimwood J."/>
            <person name="Kramer R."/>
            <person name="Lindquist E."/>
            <person name="Lucas S."/>
            <person name="Salamov A."/>
            <person name="McFadden G.I."/>
            <person name="Lane C.E."/>
            <person name="Keeling P.J."/>
            <person name="Gray M.W."/>
            <person name="Grigoriev I.V."/>
            <person name="Archibald J.M."/>
        </authorList>
    </citation>
    <scope>NUCLEOTIDE SEQUENCE</scope>
    <source>
        <strain evidence="3">CCMP2712</strain>
    </source>
</reference>
<organism evidence="1">
    <name type="scientific">Guillardia theta (strain CCMP2712)</name>
    <name type="common">Cryptophyte</name>
    <dbReference type="NCBI Taxonomy" id="905079"/>
    <lineage>
        <taxon>Eukaryota</taxon>
        <taxon>Cryptophyceae</taxon>
        <taxon>Pyrenomonadales</taxon>
        <taxon>Geminigeraceae</taxon>
        <taxon>Guillardia</taxon>
    </lineage>
</organism>